<dbReference type="Proteomes" id="UP001147782">
    <property type="component" value="Unassembled WGS sequence"/>
</dbReference>
<dbReference type="PANTHER" id="PTHR24126:SF14">
    <property type="entry name" value="ANK_REP_REGION DOMAIN-CONTAINING PROTEIN"/>
    <property type="match status" value="1"/>
</dbReference>
<organism evidence="4 5">
    <name type="scientific">Penicillium cataractarum</name>
    <dbReference type="NCBI Taxonomy" id="2100454"/>
    <lineage>
        <taxon>Eukaryota</taxon>
        <taxon>Fungi</taxon>
        <taxon>Dikarya</taxon>
        <taxon>Ascomycota</taxon>
        <taxon>Pezizomycotina</taxon>
        <taxon>Eurotiomycetes</taxon>
        <taxon>Eurotiomycetidae</taxon>
        <taxon>Eurotiales</taxon>
        <taxon>Aspergillaceae</taxon>
        <taxon>Penicillium</taxon>
    </lineage>
</organism>
<keyword evidence="5" id="KW-1185">Reference proteome</keyword>
<feature type="repeat" description="ANK" evidence="3">
    <location>
        <begin position="996"/>
        <end position="1028"/>
    </location>
</feature>
<proteinExistence type="predicted"/>
<dbReference type="AlphaFoldDB" id="A0A9W9UXV7"/>
<dbReference type="InterPro" id="IPR036770">
    <property type="entry name" value="Ankyrin_rpt-contain_sf"/>
</dbReference>
<protein>
    <submittedName>
        <fullName evidence="4">Ankyrin repeat-containing protein</fullName>
    </submittedName>
</protein>
<dbReference type="Pfam" id="PF00023">
    <property type="entry name" value="Ank"/>
    <property type="match status" value="2"/>
</dbReference>
<feature type="repeat" description="ANK" evidence="3">
    <location>
        <begin position="1049"/>
        <end position="1078"/>
    </location>
</feature>
<evidence type="ECO:0000313" key="4">
    <source>
        <dbReference type="EMBL" id="KAJ5358841.1"/>
    </source>
</evidence>
<dbReference type="GeneID" id="81443346"/>
<dbReference type="Pfam" id="PF12796">
    <property type="entry name" value="Ank_2"/>
    <property type="match status" value="3"/>
</dbReference>
<dbReference type="PROSITE" id="PS50088">
    <property type="entry name" value="ANK_REPEAT"/>
    <property type="match status" value="7"/>
</dbReference>
<evidence type="ECO:0000256" key="2">
    <source>
        <dbReference type="ARBA" id="ARBA00023043"/>
    </source>
</evidence>
<reference evidence="4" key="1">
    <citation type="submission" date="2022-11" db="EMBL/GenBank/DDBJ databases">
        <authorList>
            <person name="Petersen C."/>
        </authorList>
    </citation>
    <scope>NUCLEOTIDE SEQUENCE</scope>
    <source>
        <strain evidence="4">IBT 29864</strain>
    </source>
</reference>
<keyword evidence="1" id="KW-0677">Repeat</keyword>
<dbReference type="OrthoDB" id="426293at2759"/>
<dbReference type="EMBL" id="JAPZBS010000009">
    <property type="protein sequence ID" value="KAJ5358841.1"/>
    <property type="molecule type" value="Genomic_DNA"/>
</dbReference>
<comment type="caution">
    <text evidence="4">The sequence shown here is derived from an EMBL/GenBank/DDBJ whole genome shotgun (WGS) entry which is preliminary data.</text>
</comment>
<gene>
    <name evidence="4" type="ORF">N7496_011254</name>
</gene>
<reference evidence="4" key="2">
    <citation type="journal article" date="2023" name="IMA Fungus">
        <title>Comparative genomic study of the Penicillium genus elucidates a diverse pangenome and 15 lateral gene transfer events.</title>
        <authorList>
            <person name="Petersen C."/>
            <person name="Sorensen T."/>
            <person name="Nielsen M.R."/>
            <person name="Sondergaard T.E."/>
            <person name="Sorensen J.L."/>
            <person name="Fitzpatrick D.A."/>
            <person name="Frisvad J.C."/>
            <person name="Nielsen K.L."/>
        </authorList>
    </citation>
    <scope>NUCLEOTIDE SEQUENCE</scope>
    <source>
        <strain evidence="4">IBT 29864</strain>
    </source>
</reference>
<dbReference type="InterPro" id="IPR002110">
    <property type="entry name" value="Ankyrin_rpt"/>
</dbReference>
<feature type="repeat" description="ANK" evidence="3">
    <location>
        <begin position="358"/>
        <end position="390"/>
    </location>
</feature>
<dbReference type="PRINTS" id="PR01415">
    <property type="entry name" value="ANKYRIN"/>
</dbReference>
<feature type="repeat" description="ANK" evidence="3">
    <location>
        <begin position="851"/>
        <end position="883"/>
    </location>
</feature>
<dbReference type="SMART" id="SM00248">
    <property type="entry name" value="ANK"/>
    <property type="match status" value="15"/>
</dbReference>
<feature type="repeat" description="ANK" evidence="3">
    <location>
        <begin position="504"/>
        <end position="536"/>
    </location>
</feature>
<keyword evidence="2 3" id="KW-0040">ANK repeat</keyword>
<dbReference type="RefSeq" id="XP_056550127.1">
    <property type="nucleotide sequence ID" value="XM_056704167.1"/>
</dbReference>
<dbReference type="PROSITE" id="PS50297">
    <property type="entry name" value="ANK_REP_REGION"/>
    <property type="match status" value="6"/>
</dbReference>
<evidence type="ECO:0000256" key="3">
    <source>
        <dbReference type="PROSITE-ProRule" id="PRU00023"/>
    </source>
</evidence>
<accession>A0A9W9UXV7</accession>
<evidence type="ECO:0000313" key="5">
    <source>
        <dbReference type="Proteomes" id="UP001147782"/>
    </source>
</evidence>
<dbReference type="PANTHER" id="PTHR24126">
    <property type="entry name" value="ANKYRIN REPEAT, PH AND SEC7 DOMAIN CONTAINING PROTEIN SECG-RELATED"/>
    <property type="match status" value="1"/>
</dbReference>
<feature type="repeat" description="ANK" evidence="3">
    <location>
        <begin position="963"/>
        <end position="995"/>
    </location>
</feature>
<dbReference type="SUPFAM" id="SSF48403">
    <property type="entry name" value="Ankyrin repeat"/>
    <property type="match status" value="3"/>
</dbReference>
<evidence type="ECO:0000256" key="1">
    <source>
        <dbReference type="ARBA" id="ARBA00022737"/>
    </source>
</evidence>
<dbReference type="Gene3D" id="1.25.40.20">
    <property type="entry name" value="Ankyrin repeat-containing domain"/>
    <property type="match status" value="6"/>
</dbReference>
<sequence>MASNPITAADVISVVHAAADLTQTSYSYALDGDGWTEYIEEVSALIAVLFRIEHAILDMDITELLPSHSDSIDGDFLSDIHAQLARVHSKLQMLNTDNIGFQITEWREDIEALRKLQAAFSDLLSSSVMCVSKTEVPEVQISRMAATEGLIDIQEWSPLFGACFIGDLDRIRQLLSSNENYHIRTKFGWTVLHWAIIGKRPEVVQEIFEHHAQSHDLVNPFHRMKAAQLLSYSQAIFPVTLARKVQHIDVFNLVVQHVENPKSTVLLNRGWEQGKSDVKIQEVPMNPWRSMTRYERIHRFRIQALVPGTRPIPTANPKAIQSRPVEWIKRTSKLLCDAIRDQKFPMVQMLIRAGTDVNRSYALHIASFHEDPRYVKTLLAGGADPRVINKLTGRTALSEAILNGFVDTAAALIDGGADVNHTLCPPSSGERVGYLEPLVVKGYRIEMSNQGATSLMLACGFHFYSKRRVSKTAAIGAPQPPETALELFRLLLARGADSTVTDSLGMTVLHYAVLEPSPELIELLVDSGCSIEAIDREGRTPLQYLALCNEDGYETDKLEKVARLLSGHQSSSPLAKDLLNYPVTRAAASEQDDHSENLQPPLKKARSSHLVQVVRRMNRISYEEEDDEARTPILSALLAKRWKVVRVLADLGAIQPSKLDLEATPILDQVIEALEPQVLDLILAQGIIPSAGSILALVRSFISHRVDPKAAEDTDHIDYTKLCAKFHHMLAALASAGADINYRETAEEAASGTTPVVLAATIPGSRQILPALLALGGDLYALSTQYFDALRAAVVYGEPADLSFLVNHALRHPNASHWSHQLAQTPEEDNLLAQICSCLEEAGLLDSTNHHGRTLLHLAAEQDHTSLLVALLAHNASPNIRDQEDYLALHRAGFAKHAQAFTQLLPSSLSSSSLTDLLLSPVDEKDQVNLIDHAFLHLATPLITALLQHGLSPNHTVHPRHSDPRPALYLATSRNAHDIVTLLLASGADPNTPDSFGWRPLHVASLSGYSDIFSTLLTAGADIHACTRSWNTSAIKPTGLYVGSPWHGTPLHLAAIGGHVDLATALLARGADIHAETKASSSRLYFVPGHGPTALHLALDTGTFYGRPHTAEAGRVRVAGILVGAGARARGLLGQPGLARAVRLAKVPGLWDALLAMELEGEMDGDRNGMGI</sequence>
<feature type="repeat" description="ANK" evidence="3">
    <location>
        <begin position="392"/>
        <end position="420"/>
    </location>
</feature>
<name>A0A9W9UXV7_9EURO</name>